<comment type="caution">
    <text evidence="2">The sequence shown here is derived from an EMBL/GenBank/DDBJ whole genome shotgun (WGS) entry which is preliminary data.</text>
</comment>
<reference evidence="2" key="1">
    <citation type="journal article" date="2023" name="Mol. Phylogenet. Evol.">
        <title>Genome-scale phylogeny and comparative genomics of the fungal order Sordariales.</title>
        <authorList>
            <person name="Hensen N."/>
            <person name="Bonometti L."/>
            <person name="Westerberg I."/>
            <person name="Brannstrom I.O."/>
            <person name="Guillou S."/>
            <person name="Cros-Aarteil S."/>
            <person name="Calhoun S."/>
            <person name="Haridas S."/>
            <person name="Kuo A."/>
            <person name="Mondo S."/>
            <person name="Pangilinan J."/>
            <person name="Riley R."/>
            <person name="LaButti K."/>
            <person name="Andreopoulos B."/>
            <person name="Lipzen A."/>
            <person name="Chen C."/>
            <person name="Yan M."/>
            <person name="Daum C."/>
            <person name="Ng V."/>
            <person name="Clum A."/>
            <person name="Steindorff A."/>
            <person name="Ohm R.A."/>
            <person name="Martin F."/>
            <person name="Silar P."/>
            <person name="Natvig D.O."/>
            <person name="Lalanne C."/>
            <person name="Gautier V."/>
            <person name="Ament-Velasquez S.L."/>
            <person name="Kruys A."/>
            <person name="Hutchinson M.I."/>
            <person name="Powell A.J."/>
            <person name="Barry K."/>
            <person name="Miller A.N."/>
            <person name="Grigoriev I.V."/>
            <person name="Debuchy R."/>
            <person name="Gladieux P."/>
            <person name="Hiltunen Thoren M."/>
            <person name="Johannesson H."/>
        </authorList>
    </citation>
    <scope>NUCLEOTIDE SEQUENCE</scope>
    <source>
        <strain evidence="2">CBS 141.50</strain>
    </source>
</reference>
<evidence type="ECO:0000256" key="1">
    <source>
        <dbReference type="SAM" id="SignalP"/>
    </source>
</evidence>
<organism evidence="2 3">
    <name type="scientific">Dichotomopilus funicola</name>
    <dbReference type="NCBI Taxonomy" id="1934379"/>
    <lineage>
        <taxon>Eukaryota</taxon>
        <taxon>Fungi</taxon>
        <taxon>Dikarya</taxon>
        <taxon>Ascomycota</taxon>
        <taxon>Pezizomycotina</taxon>
        <taxon>Sordariomycetes</taxon>
        <taxon>Sordariomycetidae</taxon>
        <taxon>Sordariales</taxon>
        <taxon>Chaetomiaceae</taxon>
        <taxon>Dichotomopilus</taxon>
    </lineage>
</organism>
<protein>
    <submittedName>
        <fullName evidence="2">Uncharacterized protein</fullName>
    </submittedName>
</protein>
<dbReference type="AlphaFoldDB" id="A0AAN6V6T7"/>
<reference evidence="2" key="2">
    <citation type="submission" date="2023-05" db="EMBL/GenBank/DDBJ databases">
        <authorList>
            <consortium name="Lawrence Berkeley National Laboratory"/>
            <person name="Steindorff A."/>
            <person name="Hensen N."/>
            <person name="Bonometti L."/>
            <person name="Westerberg I."/>
            <person name="Brannstrom I.O."/>
            <person name="Guillou S."/>
            <person name="Cros-Aarteil S."/>
            <person name="Calhoun S."/>
            <person name="Haridas S."/>
            <person name="Kuo A."/>
            <person name="Mondo S."/>
            <person name="Pangilinan J."/>
            <person name="Riley R."/>
            <person name="Labutti K."/>
            <person name="Andreopoulos B."/>
            <person name="Lipzen A."/>
            <person name="Chen C."/>
            <person name="Yanf M."/>
            <person name="Daum C."/>
            <person name="Ng V."/>
            <person name="Clum A."/>
            <person name="Ohm R."/>
            <person name="Martin F."/>
            <person name="Silar P."/>
            <person name="Natvig D."/>
            <person name="Lalanne C."/>
            <person name="Gautier V."/>
            <person name="Ament-Velasquez S.L."/>
            <person name="Kruys A."/>
            <person name="Hutchinson M.I."/>
            <person name="Powell A.J."/>
            <person name="Barry K."/>
            <person name="Miller A.N."/>
            <person name="Grigoriev I.V."/>
            <person name="Debuchy R."/>
            <person name="Gladieux P."/>
            <person name="Thoren M.H."/>
            <person name="Johannesson H."/>
        </authorList>
    </citation>
    <scope>NUCLEOTIDE SEQUENCE</scope>
    <source>
        <strain evidence="2">CBS 141.50</strain>
    </source>
</reference>
<keyword evidence="1" id="KW-0732">Signal</keyword>
<name>A0AAN6V6T7_9PEZI</name>
<gene>
    <name evidence="2" type="ORF">C8A04DRAFT_10871</name>
</gene>
<feature type="chain" id="PRO_5042843469" evidence="1">
    <location>
        <begin position="25"/>
        <end position="184"/>
    </location>
</feature>
<sequence>MKSTAVIAAFIGTALSSPVSPVAADDPVSTPTPTELQDGNYWIRAVAAPNFHKYLQTNPANVPGVAILESSKTAGQFQIEDGQLVNKVSDPPLYLWIAEPEDKANPPRTLAATFDSEPSPFGAFAWQGDALTWSHPDVNRQNLAAWLVCEDQALFVNTGAYAYDTPAGCSDQTIHYYNDKTAND</sequence>
<feature type="signal peptide" evidence="1">
    <location>
        <begin position="1"/>
        <end position="24"/>
    </location>
</feature>
<dbReference type="EMBL" id="MU853571">
    <property type="protein sequence ID" value="KAK4145095.1"/>
    <property type="molecule type" value="Genomic_DNA"/>
</dbReference>
<dbReference type="Proteomes" id="UP001302676">
    <property type="component" value="Unassembled WGS sequence"/>
</dbReference>
<evidence type="ECO:0000313" key="3">
    <source>
        <dbReference type="Proteomes" id="UP001302676"/>
    </source>
</evidence>
<accession>A0AAN6V6T7</accession>
<dbReference type="GeneID" id="87813356"/>
<proteinExistence type="predicted"/>
<evidence type="ECO:0000313" key="2">
    <source>
        <dbReference type="EMBL" id="KAK4145095.1"/>
    </source>
</evidence>
<keyword evidence="3" id="KW-1185">Reference proteome</keyword>
<dbReference type="RefSeq" id="XP_062638466.1">
    <property type="nucleotide sequence ID" value="XM_062776743.1"/>
</dbReference>